<protein>
    <submittedName>
        <fullName evidence="2">Gfo/Idh/MocA family oxidoreductase</fullName>
    </submittedName>
</protein>
<dbReference type="EMBL" id="JACXIZ010000026">
    <property type="protein sequence ID" value="MBD2846673.1"/>
    <property type="molecule type" value="Genomic_DNA"/>
</dbReference>
<accession>A0A927BTT5</accession>
<dbReference type="Proteomes" id="UP000621560">
    <property type="component" value="Unassembled WGS sequence"/>
</dbReference>
<proteinExistence type="predicted"/>
<evidence type="ECO:0000313" key="2">
    <source>
        <dbReference type="EMBL" id="MBD2846673.1"/>
    </source>
</evidence>
<dbReference type="Gene3D" id="3.40.50.720">
    <property type="entry name" value="NAD(P)-binding Rossmann-like Domain"/>
    <property type="match status" value="1"/>
</dbReference>
<dbReference type="RefSeq" id="WP_190919280.1">
    <property type="nucleotide sequence ID" value="NZ_JACXIZ010000026.1"/>
</dbReference>
<comment type="caution">
    <text evidence="2">The sequence shown here is derived from an EMBL/GenBank/DDBJ whole genome shotgun (WGS) entry which is preliminary data.</text>
</comment>
<dbReference type="SUPFAM" id="SSF51735">
    <property type="entry name" value="NAD(P)-binding Rossmann-fold domains"/>
    <property type="match status" value="1"/>
</dbReference>
<dbReference type="InterPro" id="IPR036291">
    <property type="entry name" value="NAD(P)-bd_dom_sf"/>
</dbReference>
<gene>
    <name evidence="2" type="ORF">IDH44_15850</name>
</gene>
<dbReference type="AlphaFoldDB" id="A0A927BTT5"/>
<evidence type="ECO:0000313" key="3">
    <source>
        <dbReference type="Proteomes" id="UP000621560"/>
    </source>
</evidence>
<feature type="domain" description="Gfo/Idh/MocA-like oxidoreductase N-terminal" evidence="1">
    <location>
        <begin position="63"/>
        <end position="143"/>
    </location>
</feature>
<name>A0A927BTT5_9BACL</name>
<evidence type="ECO:0000259" key="1">
    <source>
        <dbReference type="Pfam" id="PF01408"/>
    </source>
</evidence>
<dbReference type="InterPro" id="IPR000683">
    <property type="entry name" value="Gfo/Idh/MocA-like_OxRdtase_N"/>
</dbReference>
<dbReference type="GO" id="GO:0000166">
    <property type="term" value="F:nucleotide binding"/>
    <property type="evidence" value="ECO:0007669"/>
    <property type="project" value="InterPro"/>
</dbReference>
<sequence>MTGPLVNRPDIRLAMLGMVEGNGHPYSWSAIFNGYEPEAMARCPYPGIVQYLAKEPADAFGIPGARVTHIWTDEPEDAIRVSRAARIPHVVQAPEDVIGHVDAVLIATDIGSEHVARCRPFVEAGVPVFVDKPLADNAADLRQFESWLADGRPILSSSCMRYAKEFLPYRLSTSSLGALRFATMTMAKSWKRYGIHALEGLYPILGSGFRTVRNTGAPGRDIVHLTHDGGADIVIATVTDMAGAFGHLQLCGTDAAVHVPFQDTFYAFKAQLAAFVDYLRTGRRPFPHDETRELVTMVIAGLQSREQDGRVVRLDELQVTSR</sequence>
<reference evidence="2" key="1">
    <citation type="submission" date="2020-09" db="EMBL/GenBank/DDBJ databases">
        <title>A novel bacterium of genus Paenibacillus, isolated from South China Sea.</title>
        <authorList>
            <person name="Huang H."/>
            <person name="Mo K."/>
            <person name="Hu Y."/>
        </authorList>
    </citation>
    <scope>NUCLEOTIDE SEQUENCE</scope>
    <source>
        <strain evidence="2">IB182496</strain>
    </source>
</reference>
<organism evidence="2 3">
    <name type="scientific">Paenibacillus sabuli</name>
    <dbReference type="NCBI Taxonomy" id="2772509"/>
    <lineage>
        <taxon>Bacteria</taxon>
        <taxon>Bacillati</taxon>
        <taxon>Bacillota</taxon>
        <taxon>Bacilli</taxon>
        <taxon>Bacillales</taxon>
        <taxon>Paenibacillaceae</taxon>
        <taxon>Paenibacillus</taxon>
    </lineage>
</organism>
<dbReference type="Pfam" id="PF01408">
    <property type="entry name" value="GFO_IDH_MocA"/>
    <property type="match status" value="1"/>
</dbReference>
<keyword evidence="3" id="KW-1185">Reference proteome</keyword>